<reference evidence="1" key="1">
    <citation type="journal article" date="2023" name="GigaByte">
        <title>Genome assembly of the bearded iris, Iris pallida Lam.</title>
        <authorList>
            <person name="Bruccoleri R.E."/>
            <person name="Oakeley E.J."/>
            <person name="Faust A.M.E."/>
            <person name="Altorfer M."/>
            <person name="Dessus-Babus S."/>
            <person name="Burckhardt D."/>
            <person name="Oertli M."/>
            <person name="Naumann U."/>
            <person name="Petersen F."/>
            <person name="Wong J."/>
        </authorList>
    </citation>
    <scope>NUCLEOTIDE SEQUENCE</scope>
    <source>
        <strain evidence="1">GSM-AAB239-AS_SAM_17_03QT</strain>
    </source>
</reference>
<evidence type="ECO:0000313" key="2">
    <source>
        <dbReference type="Proteomes" id="UP001140949"/>
    </source>
</evidence>
<name>A0AAX6HIW3_IRIPA</name>
<gene>
    <name evidence="1" type="ORF">M6B38_118740</name>
</gene>
<organism evidence="1 2">
    <name type="scientific">Iris pallida</name>
    <name type="common">Sweet iris</name>
    <dbReference type="NCBI Taxonomy" id="29817"/>
    <lineage>
        <taxon>Eukaryota</taxon>
        <taxon>Viridiplantae</taxon>
        <taxon>Streptophyta</taxon>
        <taxon>Embryophyta</taxon>
        <taxon>Tracheophyta</taxon>
        <taxon>Spermatophyta</taxon>
        <taxon>Magnoliopsida</taxon>
        <taxon>Liliopsida</taxon>
        <taxon>Asparagales</taxon>
        <taxon>Iridaceae</taxon>
        <taxon>Iridoideae</taxon>
        <taxon>Irideae</taxon>
        <taxon>Iris</taxon>
    </lineage>
</organism>
<dbReference type="EMBL" id="JANAVB010009198">
    <property type="protein sequence ID" value="KAJ6840803.1"/>
    <property type="molecule type" value="Genomic_DNA"/>
</dbReference>
<comment type="caution">
    <text evidence="1">The sequence shown here is derived from an EMBL/GenBank/DDBJ whole genome shotgun (WGS) entry which is preliminary data.</text>
</comment>
<proteinExistence type="predicted"/>
<dbReference type="AlphaFoldDB" id="A0AAX6HIW3"/>
<accession>A0AAX6HIW3</accession>
<reference evidence="1" key="2">
    <citation type="submission" date="2023-04" db="EMBL/GenBank/DDBJ databases">
        <authorList>
            <person name="Bruccoleri R.E."/>
            <person name="Oakeley E.J."/>
            <person name="Faust A.-M."/>
            <person name="Dessus-Babus S."/>
            <person name="Altorfer M."/>
            <person name="Burckhardt D."/>
            <person name="Oertli M."/>
            <person name="Naumann U."/>
            <person name="Petersen F."/>
            <person name="Wong J."/>
        </authorList>
    </citation>
    <scope>NUCLEOTIDE SEQUENCE</scope>
    <source>
        <strain evidence="1">GSM-AAB239-AS_SAM_17_03QT</strain>
        <tissue evidence="1">Leaf</tissue>
    </source>
</reference>
<keyword evidence="2" id="KW-1185">Reference proteome</keyword>
<dbReference type="Proteomes" id="UP001140949">
    <property type="component" value="Unassembled WGS sequence"/>
</dbReference>
<protein>
    <submittedName>
        <fullName evidence="1">DnaJ protein ERDJ2-like</fullName>
    </submittedName>
</protein>
<evidence type="ECO:0000313" key="1">
    <source>
        <dbReference type="EMBL" id="KAJ6840803.1"/>
    </source>
</evidence>
<sequence>MVSGDPHSSRALSNCIPCGQPPIYPSPLFQFGKAGLGKALLYFRSKREEEEEATLYTNSHSPYFLTPLKFLKIISIYRNPNPNFSHQGRAMVIFSQDTVKQLSVLIEQVGELFELEDAKRNGQHILV</sequence>